<dbReference type="RefSeq" id="WP_373973012.1">
    <property type="nucleotide sequence ID" value="NZ_JBHDLJ010000014.1"/>
</dbReference>
<name>A0ABV4URV5_9MICC</name>
<dbReference type="InterPro" id="IPR033435">
    <property type="entry name" value="DUF5129"/>
</dbReference>
<sequence length="519" mass="55605">MSGAPARRPTTRGGDPRTGGPAASRPRRAAASGRRRPALWRAAAAGLLLLLGALGPAPAALADGPTEIVVEDTAGVLDRNTLLPALEAIDFHEPTKVAVFTERGGAEDNFNERVLAFARDQHPEWISADGQKWADGLFLFAFDPDGRHVGTYMGEDRKVSPEQRTDIQESTYDLLRDAQWTDAAIRGVESAAAVMNRPWYRSPLTYVLGGAAVLVGGGAAAGYVWTRARNRARFAAALERGTTSYSNVTMDLDVTELNANTIPADSKYGALVLERYRNFRSAFGELHDLKAGLEATTRKQRSTKAAVLDAERYADDAVRLDALDDVIADSNDLLNRAARWAEAWDRQTEGFRRDLDGLDEAPGGADALRDSSTGTALLAYRDAARRNLESWGAALGDGSLTPDQALDSLKAARDGFSELLGRHAETVIDAFAKSSDEAQTMRRQMEKARQESSAPRPRGVGILDAAYPAHHYFTLLSFQSGYSAGQNEVTSDRSAASGGSTGYGASGGSFSGSGSSSRF</sequence>
<dbReference type="InterPro" id="IPR006311">
    <property type="entry name" value="TAT_signal"/>
</dbReference>
<evidence type="ECO:0000256" key="1">
    <source>
        <dbReference type="SAM" id="MobiDB-lite"/>
    </source>
</evidence>
<dbReference type="Pfam" id="PF17173">
    <property type="entry name" value="DUF5129"/>
    <property type="match status" value="1"/>
</dbReference>
<accession>A0ABV4URV5</accession>
<feature type="region of interest" description="Disordered" evidence="1">
    <location>
        <begin position="489"/>
        <end position="519"/>
    </location>
</feature>
<feature type="compositionally biased region" description="Low complexity" evidence="1">
    <location>
        <begin position="1"/>
        <end position="24"/>
    </location>
</feature>
<feature type="compositionally biased region" description="Gly residues" evidence="1">
    <location>
        <begin position="499"/>
        <end position="511"/>
    </location>
</feature>
<evidence type="ECO:0000259" key="3">
    <source>
        <dbReference type="Pfam" id="PF17173"/>
    </source>
</evidence>
<evidence type="ECO:0000256" key="2">
    <source>
        <dbReference type="SAM" id="Phobius"/>
    </source>
</evidence>
<evidence type="ECO:0000313" key="5">
    <source>
        <dbReference type="Proteomes" id="UP001575652"/>
    </source>
</evidence>
<keyword evidence="2" id="KW-0472">Membrane</keyword>
<keyword evidence="2" id="KW-1133">Transmembrane helix</keyword>
<feature type="compositionally biased region" description="Basic residues" evidence="1">
    <location>
        <begin position="25"/>
        <end position="35"/>
    </location>
</feature>
<comment type="caution">
    <text evidence="4">The sequence shown here is derived from an EMBL/GenBank/DDBJ whole genome shotgun (WGS) entry which is preliminary data.</text>
</comment>
<dbReference type="Proteomes" id="UP001575652">
    <property type="component" value="Unassembled WGS sequence"/>
</dbReference>
<gene>
    <name evidence="4" type="ORF">ACETWP_14475</name>
</gene>
<keyword evidence="2" id="KW-0812">Transmembrane</keyword>
<dbReference type="PROSITE" id="PS51318">
    <property type="entry name" value="TAT"/>
    <property type="match status" value="1"/>
</dbReference>
<reference evidence="4 5" key="1">
    <citation type="submission" date="2024-09" db="EMBL/GenBank/DDBJ databases">
        <authorList>
            <person name="Salinas-Garcia M.A."/>
            <person name="Prieme A."/>
        </authorList>
    </citation>
    <scope>NUCLEOTIDE SEQUENCE [LARGE SCALE GENOMIC DNA]</scope>
    <source>
        <strain evidence="4 5">DSM 21081</strain>
    </source>
</reference>
<feature type="transmembrane region" description="Helical" evidence="2">
    <location>
        <begin position="204"/>
        <end position="225"/>
    </location>
</feature>
<dbReference type="EMBL" id="JBHDLJ010000014">
    <property type="protein sequence ID" value="MFB0835794.1"/>
    <property type="molecule type" value="Genomic_DNA"/>
</dbReference>
<keyword evidence="5" id="KW-1185">Reference proteome</keyword>
<proteinExistence type="predicted"/>
<feature type="region of interest" description="Disordered" evidence="1">
    <location>
        <begin position="1"/>
        <end position="35"/>
    </location>
</feature>
<feature type="domain" description="DUF5129" evidence="3">
    <location>
        <begin position="70"/>
        <end position="409"/>
    </location>
</feature>
<evidence type="ECO:0000313" key="4">
    <source>
        <dbReference type="EMBL" id="MFB0835794.1"/>
    </source>
</evidence>
<protein>
    <submittedName>
        <fullName evidence="4">DUF5129 domain-containing protein</fullName>
    </submittedName>
</protein>
<organism evidence="4 5">
    <name type="scientific">Arthrobacter halodurans</name>
    <dbReference type="NCBI Taxonomy" id="516699"/>
    <lineage>
        <taxon>Bacteria</taxon>
        <taxon>Bacillati</taxon>
        <taxon>Actinomycetota</taxon>
        <taxon>Actinomycetes</taxon>
        <taxon>Micrococcales</taxon>
        <taxon>Micrococcaceae</taxon>
        <taxon>Arthrobacter</taxon>
    </lineage>
</organism>